<protein>
    <submittedName>
        <fullName evidence="2">Uncharacterized protein</fullName>
    </submittedName>
</protein>
<reference evidence="2" key="1">
    <citation type="submission" date="2024-03" db="EMBL/GenBank/DDBJ databases">
        <title>Eukaryotic viruses encode the ribosomal protein eL40.</title>
        <authorList>
            <person name="Thomy J."/>
            <person name="Schvarcz C.R."/>
            <person name="McBeain K.A."/>
            <person name="Edwards K.F."/>
            <person name="Steward G.F."/>
        </authorList>
    </citation>
    <scope>NUCLEOTIDE SEQUENCE</scope>
    <source>
        <strain evidence="2">FloV-SA2</strain>
    </source>
</reference>
<feature type="compositionally biased region" description="Basic residues" evidence="1">
    <location>
        <begin position="1"/>
        <end position="49"/>
    </location>
</feature>
<proteinExistence type="predicted"/>
<evidence type="ECO:0000313" key="2">
    <source>
        <dbReference type="EMBL" id="XDO01928.1"/>
    </source>
</evidence>
<feature type="region of interest" description="Disordered" evidence="1">
    <location>
        <begin position="1"/>
        <end position="56"/>
    </location>
</feature>
<feature type="region of interest" description="Disordered" evidence="1">
    <location>
        <begin position="220"/>
        <end position="259"/>
    </location>
</feature>
<name>A0AB39J9U7_9VIRU</name>
<organism evidence="2">
    <name type="scientific">Florenciella sp. virus SA2</name>
    <dbReference type="NCBI Taxonomy" id="3240092"/>
    <lineage>
        <taxon>Viruses</taxon>
    </lineage>
</organism>
<dbReference type="EMBL" id="PP542043">
    <property type="protein sequence ID" value="XDO01928.1"/>
    <property type="molecule type" value="Genomic_DNA"/>
</dbReference>
<sequence length="383" mass="42068">MALVKSKKSKSFVKRKTKCSYSKAKRGGSKKTTKKHIKKAGKKSSRKFKGGGNMTAETKNMLSALVNEGKKRASEVKGKGQPSNLGYNEFTHSYMESFEPRNSLIIKQPAELSVHTRNAINGNSDPSALDNAVMVAHPDRVVQQRRAAKEAATVAMASKTGNKKKMAHMLGKKYQTAINNSKKRGMVVEGMNPVEIREAKEWNDAGKALEQRREVFKKEVKKKAAESQNGGSKKTTKKYAKKMTKKKSMRGGGLGPMNAKMGPITVEEGNHSAKVLAATLNKQIRNNMITKAQNAMQKSQAKKSSSSHNTGLSNVGMTTAQKKTLNTLKNPSNNAAFQQAIEDAKRLGLQERQEYKNAVGFIPAQEPTNNMSVNNKNTPRNMI</sequence>
<gene>
    <name evidence="2" type="ORF">FloV-SA2_00106</name>
</gene>
<feature type="compositionally biased region" description="Basic residues" evidence="1">
    <location>
        <begin position="234"/>
        <end position="249"/>
    </location>
</feature>
<evidence type="ECO:0000256" key="1">
    <source>
        <dbReference type="SAM" id="MobiDB-lite"/>
    </source>
</evidence>
<accession>A0AB39J9U7</accession>